<dbReference type="OrthoDB" id="9806342at2"/>
<reference evidence="5 6" key="1">
    <citation type="submission" date="2020-01" db="EMBL/GenBank/DDBJ databases">
        <title>Whole genome sequence of Heliobacterium gestii DSM 11169.</title>
        <authorList>
            <person name="Kyndt J.A."/>
            <person name="Meyer T.E."/>
        </authorList>
    </citation>
    <scope>NUCLEOTIDE SEQUENCE [LARGE SCALE GENOMIC DNA]</scope>
    <source>
        <strain evidence="5 6">DSM 11169</strain>
    </source>
</reference>
<dbReference type="AlphaFoldDB" id="A0A845L5S8"/>
<dbReference type="GO" id="GO:0016810">
    <property type="term" value="F:hydrolase activity, acting on carbon-nitrogen (but not peptide) bonds"/>
    <property type="evidence" value="ECO:0007669"/>
    <property type="project" value="InterPro"/>
</dbReference>
<organism evidence="5 6">
    <name type="scientific">Heliomicrobium gestii</name>
    <name type="common">Heliobacterium gestii</name>
    <dbReference type="NCBI Taxonomy" id="2699"/>
    <lineage>
        <taxon>Bacteria</taxon>
        <taxon>Bacillati</taxon>
        <taxon>Bacillota</taxon>
        <taxon>Clostridia</taxon>
        <taxon>Eubacteriales</taxon>
        <taxon>Heliobacteriaceae</taxon>
        <taxon>Heliomicrobium</taxon>
    </lineage>
</organism>
<evidence type="ECO:0000256" key="1">
    <source>
        <dbReference type="ARBA" id="ARBA00022723"/>
    </source>
</evidence>
<protein>
    <submittedName>
        <fullName evidence="5">Polysaccharide deacetylase family protein</fullName>
    </submittedName>
</protein>
<name>A0A845L5S8_HELGE</name>
<dbReference type="Proteomes" id="UP000471031">
    <property type="component" value="Unassembled WGS sequence"/>
</dbReference>
<keyword evidence="1" id="KW-0479">Metal-binding</keyword>
<dbReference type="RefSeq" id="WP_161260560.1">
    <property type="nucleotide sequence ID" value="NZ_JAFBDC010000002.1"/>
</dbReference>
<dbReference type="PANTHER" id="PTHR10587">
    <property type="entry name" value="GLYCOSYL TRANSFERASE-RELATED"/>
    <property type="match status" value="1"/>
</dbReference>
<gene>
    <name evidence="5" type="ORF">GTO89_02850</name>
</gene>
<dbReference type="Pfam" id="PF01522">
    <property type="entry name" value="Polysacc_deac_1"/>
    <property type="match status" value="1"/>
</dbReference>
<evidence type="ECO:0000313" key="5">
    <source>
        <dbReference type="EMBL" id="MZP41972.1"/>
    </source>
</evidence>
<dbReference type="GO" id="GO:0046872">
    <property type="term" value="F:metal ion binding"/>
    <property type="evidence" value="ECO:0007669"/>
    <property type="project" value="UniProtKB-KW"/>
</dbReference>
<accession>A0A845L5S8</accession>
<dbReference type="InterPro" id="IPR050248">
    <property type="entry name" value="Polysacc_deacetylase_ArnD"/>
</dbReference>
<sequence length="317" mass="34427">MTVGKVWAGLFVGAVIALGYALTVNPGITASVFGASPPQANHQSDPTADAAMNRPATPPKDPAKSVADPSGETAAGKPERLQTIRANTVSLQGKALTRWQEWREGVERLSREQPAQVYIGGDPSGKRLCLTFDDGPDGRNTPQILDTLRQKGVLATFFVLGEQASTYPQVVKRVEREGHLVASHSYSHPHFTKTGERSIRSELSRTEETLRGITGKRPALFRPPYGDIDKAVLPVLEHSGYRAVLWSLDTFDWDHKRPEEIAAYVIENARSGDIILMHCGGNGAATAKALPVMIDGLRQKGYAFVTVAEMLAVDAYQ</sequence>
<proteinExistence type="predicted"/>
<feature type="domain" description="NodB homology" evidence="4">
    <location>
        <begin position="126"/>
        <end position="305"/>
    </location>
</feature>
<dbReference type="PROSITE" id="PS51677">
    <property type="entry name" value="NODB"/>
    <property type="match status" value="1"/>
</dbReference>
<evidence type="ECO:0000313" key="6">
    <source>
        <dbReference type="Proteomes" id="UP000471031"/>
    </source>
</evidence>
<dbReference type="CDD" id="cd10917">
    <property type="entry name" value="CE4_NodB_like_6s_7s"/>
    <property type="match status" value="1"/>
</dbReference>
<dbReference type="InterPro" id="IPR011330">
    <property type="entry name" value="Glyco_hydro/deAcase_b/a-brl"/>
</dbReference>
<dbReference type="SUPFAM" id="SSF88713">
    <property type="entry name" value="Glycoside hydrolase/deacetylase"/>
    <property type="match status" value="1"/>
</dbReference>
<dbReference type="GO" id="GO:0016020">
    <property type="term" value="C:membrane"/>
    <property type="evidence" value="ECO:0007669"/>
    <property type="project" value="TreeGrafter"/>
</dbReference>
<comment type="caution">
    <text evidence="5">The sequence shown here is derived from an EMBL/GenBank/DDBJ whole genome shotgun (WGS) entry which is preliminary data.</text>
</comment>
<evidence type="ECO:0000259" key="4">
    <source>
        <dbReference type="PROSITE" id="PS51677"/>
    </source>
</evidence>
<dbReference type="GO" id="GO:0005975">
    <property type="term" value="P:carbohydrate metabolic process"/>
    <property type="evidence" value="ECO:0007669"/>
    <property type="project" value="InterPro"/>
</dbReference>
<dbReference type="Gene3D" id="3.20.20.370">
    <property type="entry name" value="Glycoside hydrolase/deacetylase"/>
    <property type="match status" value="1"/>
</dbReference>
<dbReference type="PANTHER" id="PTHR10587:SF133">
    <property type="entry name" value="CHITIN DEACETYLASE 1-RELATED"/>
    <property type="match status" value="1"/>
</dbReference>
<keyword evidence="2" id="KW-0378">Hydrolase</keyword>
<dbReference type="EMBL" id="WXEX01000002">
    <property type="protein sequence ID" value="MZP41972.1"/>
    <property type="molecule type" value="Genomic_DNA"/>
</dbReference>
<evidence type="ECO:0000256" key="2">
    <source>
        <dbReference type="ARBA" id="ARBA00022801"/>
    </source>
</evidence>
<evidence type="ECO:0000256" key="3">
    <source>
        <dbReference type="SAM" id="MobiDB-lite"/>
    </source>
</evidence>
<feature type="region of interest" description="Disordered" evidence="3">
    <location>
        <begin position="35"/>
        <end position="78"/>
    </location>
</feature>
<keyword evidence="6" id="KW-1185">Reference proteome</keyword>
<dbReference type="InterPro" id="IPR002509">
    <property type="entry name" value="NODB_dom"/>
</dbReference>